<dbReference type="AlphaFoldDB" id="A0AAP2CI24"/>
<dbReference type="InterPro" id="IPR050570">
    <property type="entry name" value="Cell_wall_metabolism_enzyme"/>
</dbReference>
<keyword evidence="2" id="KW-1133">Transmembrane helix</keyword>
<comment type="caution">
    <text evidence="4">The sequence shown here is derived from an EMBL/GenBank/DDBJ whole genome shotgun (WGS) entry which is preliminary data.</text>
</comment>
<evidence type="ECO:0000313" key="4">
    <source>
        <dbReference type="EMBL" id="MBS9524215.1"/>
    </source>
</evidence>
<dbReference type="PANTHER" id="PTHR21666">
    <property type="entry name" value="PEPTIDASE-RELATED"/>
    <property type="match status" value="1"/>
</dbReference>
<reference evidence="4 5" key="1">
    <citation type="submission" date="2021-05" db="EMBL/GenBank/DDBJ databases">
        <authorList>
            <person name="Zhang Z.D."/>
            <person name="Osman G."/>
        </authorList>
    </citation>
    <scope>NUCLEOTIDE SEQUENCE [LARGE SCALE GENOMIC DNA]</scope>
    <source>
        <strain evidence="4 5">KCTC 32217</strain>
    </source>
</reference>
<sequence>MSISQKIKNWFETKYLFVIRREEDFSVINSFSLTKIKIGLLTFLGFILVFGLALILSKTLLGRWFDPVHQESENTEKLIALSATVDSLYKEVHAKDQYVTNIMHLIRGEVMDTTGQRPEEATLEMDRRGIDLYKRGEATQRILDEFETQPSEGSFERLSSGTFTEVYFFPPLQGLVTSSFDPAAEHFGVDIVAAEDEPVKSIAAGSVIFAHWTLETGYNIGVQHSNELISIYKHNSVLLKKVGDLVQAGEIISIIGNTGEQTTGQHLHLELWYKGTPLNPQEFITFD</sequence>
<keyword evidence="5" id="KW-1185">Reference proteome</keyword>
<keyword evidence="1" id="KW-0732">Signal</keyword>
<dbReference type="InterPro" id="IPR016047">
    <property type="entry name" value="M23ase_b-sheet_dom"/>
</dbReference>
<proteinExistence type="predicted"/>
<feature type="transmembrane region" description="Helical" evidence="2">
    <location>
        <begin position="36"/>
        <end position="56"/>
    </location>
</feature>
<evidence type="ECO:0000256" key="2">
    <source>
        <dbReference type="SAM" id="Phobius"/>
    </source>
</evidence>
<dbReference type="EMBL" id="JAHCMY010000004">
    <property type="protein sequence ID" value="MBS9524215.1"/>
    <property type="molecule type" value="Genomic_DNA"/>
</dbReference>
<dbReference type="CDD" id="cd12797">
    <property type="entry name" value="M23_peptidase"/>
    <property type="match status" value="1"/>
</dbReference>
<protein>
    <submittedName>
        <fullName evidence="4">M23 family metallopeptidase</fullName>
    </submittedName>
</protein>
<dbReference type="GO" id="GO:0004222">
    <property type="term" value="F:metalloendopeptidase activity"/>
    <property type="evidence" value="ECO:0007669"/>
    <property type="project" value="TreeGrafter"/>
</dbReference>
<keyword evidence="2" id="KW-0812">Transmembrane</keyword>
<dbReference type="Pfam" id="PF01551">
    <property type="entry name" value="Peptidase_M23"/>
    <property type="match status" value="1"/>
</dbReference>
<gene>
    <name evidence="4" type="ORF">KI659_09335</name>
</gene>
<accession>A0AAP2CI24</accession>
<dbReference type="Proteomes" id="UP001319104">
    <property type="component" value="Unassembled WGS sequence"/>
</dbReference>
<feature type="domain" description="M23ase beta-sheet core" evidence="3">
    <location>
        <begin position="185"/>
        <end position="280"/>
    </location>
</feature>
<organism evidence="4 5">
    <name type="scientific">Litoribacter ruber</name>
    <dbReference type="NCBI Taxonomy" id="702568"/>
    <lineage>
        <taxon>Bacteria</taxon>
        <taxon>Pseudomonadati</taxon>
        <taxon>Bacteroidota</taxon>
        <taxon>Cytophagia</taxon>
        <taxon>Cytophagales</taxon>
        <taxon>Cyclobacteriaceae</taxon>
        <taxon>Litoribacter</taxon>
    </lineage>
</organism>
<dbReference type="PANTHER" id="PTHR21666:SF289">
    <property type="entry name" value="L-ALA--D-GLU ENDOPEPTIDASE"/>
    <property type="match status" value="1"/>
</dbReference>
<evidence type="ECO:0000313" key="5">
    <source>
        <dbReference type="Proteomes" id="UP001319104"/>
    </source>
</evidence>
<evidence type="ECO:0000256" key="1">
    <source>
        <dbReference type="ARBA" id="ARBA00022729"/>
    </source>
</evidence>
<evidence type="ECO:0000259" key="3">
    <source>
        <dbReference type="Pfam" id="PF01551"/>
    </source>
</evidence>
<keyword evidence="2" id="KW-0472">Membrane</keyword>
<name>A0AAP2CI24_9BACT</name>
<dbReference type="Gene3D" id="2.70.70.10">
    <property type="entry name" value="Glucose Permease (Domain IIA)"/>
    <property type="match status" value="1"/>
</dbReference>
<dbReference type="InterPro" id="IPR011055">
    <property type="entry name" value="Dup_hybrid_motif"/>
</dbReference>
<dbReference type="SUPFAM" id="SSF51261">
    <property type="entry name" value="Duplicated hybrid motif"/>
    <property type="match status" value="1"/>
</dbReference>